<gene>
    <name evidence="3" type="ORF">GCM10007940_22650</name>
</gene>
<evidence type="ECO:0000313" key="3">
    <source>
        <dbReference type="EMBL" id="GLR17650.1"/>
    </source>
</evidence>
<accession>A0AA37SPM6</accession>
<dbReference type="InterPro" id="IPR005182">
    <property type="entry name" value="YdbS-like_PH"/>
</dbReference>
<dbReference type="Proteomes" id="UP001156666">
    <property type="component" value="Unassembled WGS sequence"/>
</dbReference>
<reference evidence="3" key="1">
    <citation type="journal article" date="2014" name="Int. J. Syst. Evol. Microbiol.">
        <title>Complete genome sequence of Corynebacterium casei LMG S-19264T (=DSM 44701T), isolated from a smear-ripened cheese.</title>
        <authorList>
            <consortium name="US DOE Joint Genome Institute (JGI-PGF)"/>
            <person name="Walter F."/>
            <person name="Albersmeier A."/>
            <person name="Kalinowski J."/>
            <person name="Ruckert C."/>
        </authorList>
    </citation>
    <scope>NUCLEOTIDE SEQUENCE</scope>
    <source>
        <strain evidence="3">NBRC 108769</strain>
    </source>
</reference>
<dbReference type="AlphaFoldDB" id="A0AA37SPM6"/>
<keyword evidence="1" id="KW-1133">Transmembrane helix</keyword>
<feature type="domain" description="YdbS-like PH" evidence="2">
    <location>
        <begin position="261"/>
        <end position="344"/>
    </location>
</feature>
<dbReference type="RefSeq" id="WP_235291319.1">
    <property type="nucleotide sequence ID" value="NZ_BSOH01000014.1"/>
</dbReference>
<dbReference type="EMBL" id="BSOH01000014">
    <property type="protein sequence ID" value="GLR17650.1"/>
    <property type="molecule type" value="Genomic_DNA"/>
</dbReference>
<dbReference type="PIRSF" id="PIRSF026631">
    <property type="entry name" value="UCP026631"/>
    <property type="match status" value="1"/>
</dbReference>
<evidence type="ECO:0000256" key="1">
    <source>
        <dbReference type="SAM" id="Phobius"/>
    </source>
</evidence>
<feature type="domain" description="YdbS-like PH" evidence="2">
    <location>
        <begin position="410"/>
        <end position="485"/>
    </location>
</feature>
<sequence>MSNLFAEPTRQSPVAIILLIYKYFINIIRQFWPAIIAVFIGQRSGNVSNLILISVIVVAVSALIFAIASYLRFSFKVQGDELFIEKGVFKKSKLNIPFERIQTLNFEQGLLHQIFDVVRIEVDTAGSAKNEFSFNAIQKNLAEELRTLILERKTEIEVVEPSEQAEDLPIKEELKTIFSLDLKDLFIVGLTQNHLRTLVLLFFFALWGMGELSDAGFDLDWINKESATALIESGVVIILSLVFILLILIILGTAIRTILTYYEFKMFRTDKGFKIQSGLLNRKEYAALDYKIQQIKWVNNPLKRIFKIHHLQLKQASSIAVSSKKSIKVPGINLSKINEIVKYLFRDKNNYSELETHKISVLYLYRNLAYIGILPWVIIFGMVFYITNRPESYFILLAIPYFSITTWFAYRKWAFRINDDLIYTHHGIFENKNNLVQLYKIQNVQIHQSPFQWRRNLANIRMFTAAGSVLIPYVKYEEALKIKDLVLYQIETNELKWY</sequence>
<evidence type="ECO:0000259" key="2">
    <source>
        <dbReference type="Pfam" id="PF03703"/>
    </source>
</evidence>
<feature type="transmembrane region" description="Helical" evidence="1">
    <location>
        <begin position="392"/>
        <end position="410"/>
    </location>
</feature>
<dbReference type="Pfam" id="PF03703">
    <property type="entry name" value="bPH_2"/>
    <property type="match status" value="3"/>
</dbReference>
<feature type="domain" description="YdbS-like PH" evidence="2">
    <location>
        <begin position="70"/>
        <end position="149"/>
    </location>
</feature>
<dbReference type="PANTHER" id="PTHR34473:SF2">
    <property type="entry name" value="UPF0699 TRANSMEMBRANE PROTEIN YDBT"/>
    <property type="match status" value="1"/>
</dbReference>
<evidence type="ECO:0000313" key="4">
    <source>
        <dbReference type="Proteomes" id="UP001156666"/>
    </source>
</evidence>
<reference evidence="3" key="2">
    <citation type="submission" date="2023-01" db="EMBL/GenBank/DDBJ databases">
        <title>Draft genome sequence of Portibacter lacus strain NBRC 108769.</title>
        <authorList>
            <person name="Sun Q."/>
            <person name="Mori K."/>
        </authorList>
    </citation>
    <scope>NUCLEOTIDE SEQUENCE</scope>
    <source>
        <strain evidence="3">NBRC 108769</strain>
    </source>
</reference>
<feature type="transmembrane region" description="Helical" evidence="1">
    <location>
        <begin position="20"/>
        <end position="41"/>
    </location>
</feature>
<keyword evidence="1" id="KW-0472">Membrane</keyword>
<proteinExistence type="predicted"/>
<comment type="caution">
    <text evidence="3">The sequence shown here is derived from an EMBL/GenBank/DDBJ whole genome shotgun (WGS) entry which is preliminary data.</text>
</comment>
<keyword evidence="4" id="KW-1185">Reference proteome</keyword>
<feature type="transmembrane region" description="Helical" evidence="1">
    <location>
        <begin position="229"/>
        <end position="259"/>
    </location>
</feature>
<feature type="transmembrane region" description="Helical" evidence="1">
    <location>
        <begin position="368"/>
        <end position="386"/>
    </location>
</feature>
<feature type="transmembrane region" description="Helical" evidence="1">
    <location>
        <begin position="47"/>
        <end position="71"/>
    </location>
</feature>
<keyword evidence="1" id="KW-0812">Transmembrane</keyword>
<feature type="transmembrane region" description="Helical" evidence="1">
    <location>
        <begin position="185"/>
        <end position="209"/>
    </location>
</feature>
<dbReference type="InterPro" id="IPR014529">
    <property type="entry name" value="UCP026631"/>
</dbReference>
<name>A0AA37SPM6_9BACT</name>
<dbReference type="PANTHER" id="PTHR34473">
    <property type="entry name" value="UPF0699 TRANSMEMBRANE PROTEIN YDBS"/>
    <property type="match status" value="1"/>
</dbReference>
<protein>
    <submittedName>
        <fullName evidence="3">Membrane protein</fullName>
    </submittedName>
</protein>
<organism evidence="3 4">
    <name type="scientific">Portibacter lacus</name>
    <dbReference type="NCBI Taxonomy" id="1099794"/>
    <lineage>
        <taxon>Bacteria</taxon>
        <taxon>Pseudomonadati</taxon>
        <taxon>Bacteroidota</taxon>
        <taxon>Saprospiria</taxon>
        <taxon>Saprospirales</taxon>
        <taxon>Haliscomenobacteraceae</taxon>
        <taxon>Portibacter</taxon>
    </lineage>
</organism>